<dbReference type="RefSeq" id="WP_055426227.1">
    <property type="nucleotide sequence ID" value="NZ_FCOR01000015.1"/>
</dbReference>
<feature type="transmembrane region" description="Helical" evidence="1">
    <location>
        <begin position="267"/>
        <end position="290"/>
    </location>
</feature>
<dbReference type="OrthoDB" id="2827525at2"/>
<dbReference type="AlphaFoldDB" id="A0A0X3AS49"/>
<feature type="transmembrane region" description="Helical" evidence="1">
    <location>
        <begin position="379"/>
        <end position="399"/>
    </location>
</feature>
<feature type="transmembrane region" description="Helical" evidence="1">
    <location>
        <begin position="100"/>
        <end position="120"/>
    </location>
</feature>
<evidence type="ECO:0000313" key="3">
    <source>
        <dbReference type="Proteomes" id="UP000182761"/>
    </source>
</evidence>
<keyword evidence="1" id="KW-1133">Transmembrane helix</keyword>
<feature type="transmembrane region" description="Helical" evidence="1">
    <location>
        <begin position="234"/>
        <end position="255"/>
    </location>
</feature>
<dbReference type="Proteomes" id="UP000182761">
    <property type="component" value="Unassembled WGS sequence"/>
</dbReference>
<proteinExistence type="predicted"/>
<feature type="transmembrane region" description="Helical" evidence="1">
    <location>
        <begin position="132"/>
        <end position="155"/>
    </location>
</feature>
<feature type="transmembrane region" description="Helical" evidence="1">
    <location>
        <begin position="43"/>
        <end position="64"/>
    </location>
</feature>
<feature type="transmembrane region" description="Helical" evidence="1">
    <location>
        <begin position="175"/>
        <end position="195"/>
    </location>
</feature>
<feature type="transmembrane region" description="Helical" evidence="1">
    <location>
        <begin position="207"/>
        <end position="228"/>
    </location>
</feature>
<sequence length="406" mass="47497">MIKKWTAVSFLNLFIAGTLGFILRIFQYYSISFPYGNFLHTHSHIAILGWLYQIFYILIYLYFIPKNKKNKSSYSILFWITQLTIVGMFLSFPVQGYGLFSILFSSLHILCSYYFCYITFKNLVNLKDISNIFLKSALICMLISSLGIWGLGIIMGTLGKSSVLYSICIQFYLHFQINGWFLLGSLALLLRLIYLNSYLIPPKIANCFYVSVLAGILLLFGLPLSWFIHSFYIYFSYCIGILCNITALIVFLKFIQPYLLKSIKSNYFILYILYICFILSFILKNFFQLFLFDPKIAQLSHEIKNLRLGFIHLEVLGMYTTLSFALLMLQNQWIDSKNKLIEIGTLLFLIFYFISETLLFLQGFFIYLGKELIPNYFCILSWSSLLFPLSSSMYLLYLYQRLLCKK</sequence>
<feature type="transmembrane region" description="Helical" evidence="1">
    <location>
        <begin position="310"/>
        <end position="329"/>
    </location>
</feature>
<dbReference type="EMBL" id="FCOR01000015">
    <property type="protein sequence ID" value="CVK17053.1"/>
    <property type="molecule type" value="Genomic_DNA"/>
</dbReference>
<organism evidence="2 3">
    <name type="scientific">Apibacter mensalis</name>
    <dbReference type="NCBI Taxonomy" id="1586267"/>
    <lineage>
        <taxon>Bacteria</taxon>
        <taxon>Pseudomonadati</taxon>
        <taxon>Bacteroidota</taxon>
        <taxon>Flavobacteriia</taxon>
        <taxon>Flavobacteriales</taxon>
        <taxon>Weeksellaceae</taxon>
        <taxon>Apibacter</taxon>
    </lineage>
</organism>
<feature type="transmembrane region" description="Helical" evidence="1">
    <location>
        <begin position="7"/>
        <end position="31"/>
    </location>
</feature>
<dbReference type="STRING" id="1586267.GCA_001418685_01922"/>
<accession>A0A0X3AS49</accession>
<keyword evidence="1" id="KW-0812">Transmembrane</keyword>
<evidence type="ECO:0000256" key="1">
    <source>
        <dbReference type="SAM" id="Phobius"/>
    </source>
</evidence>
<reference evidence="2 3" key="1">
    <citation type="submission" date="2016-01" db="EMBL/GenBank/DDBJ databases">
        <authorList>
            <person name="McClelland M."/>
            <person name="Jain A."/>
            <person name="Saraogi P."/>
            <person name="Mendelson R."/>
            <person name="Westerman R."/>
            <person name="SanMiguel P."/>
            <person name="Csonka L."/>
        </authorList>
    </citation>
    <scope>NUCLEOTIDE SEQUENCE [LARGE SCALE GENOMIC DNA]</scope>
    <source>
        <strain evidence="2 3">R-53146</strain>
    </source>
</reference>
<keyword evidence="3" id="KW-1185">Reference proteome</keyword>
<gene>
    <name evidence="2" type="ORF">Ga0061079_11519</name>
</gene>
<name>A0A0X3AS49_9FLAO</name>
<protein>
    <submittedName>
        <fullName evidence="2">Uncharacterized protein</fullName>
    </submittedName>
</protein>
<evidence type="ECO:0000313" key="2">
    <source>
        <dbReference type="EMBL" id="CVK17053.1"/>
    </source>
</evidence>
<feature type="transmembrane region" description="Helical" evidence="1">
    <location>
        <begin position="76"/>
        <end position="94"/>
    </location>
</feature>
<keyword evidence="1" id="KW-0472">Membrane</keyword>
<feature type="transmembrane region" description="Helical" evidence="1">
    <location>
        <begin position="341"/>
        <end position="367"/>
    </location>
</feature>